<dbReference type="SUPFAM" id="SSF53901">
    <property type="entry name" value="Thiolase-like"/>
    <property type="match status" value="1"/>
</dbReference>
<dbReference type="Pfam" id="PF16197">
    <property type="entry name" value="KAsynt_C_assoc"/>
    <property type="match status" value="1"/>
</dbReference>
<dbReference type="CDD" id="cd05274">
    <property type="entry name" value="KR_FAS_SDR_x"/>
    <property type="match status" value="1"/>
</dbReference>
<dbReference type="Gene3D" id="3.40.366.10">
    <property type="entry name" value="Malonyl-Coenzyme A Acyl Carrier Protein, domain 2"/>
    <property type="match status" value="1"/>
</dbReference>
<dbReference type="Gene3D" id="3.40.50.1820">
    <property type="entry name" value="alpha/beta hydrolase"/>
    <property type="match status" value="1"/>
</dbReference>
<dbReference type="InterPro" id="IPR016035">
    <property type="entry name" value="Acyl_Trfase/lysoPLipase"/>
</dbReference>
<dbReference type="InterPro" id="IPR036291">
    <property type="entry name" value="NAD(P)-bd_dom_sf"/>
</dbReference>
<dbReference type="SMART" id="SM00825">
    <property type="entry name" value="PKS_KS"/>
    <property type="match status" value="1"/>
</dbReference>
<feature type="domain" description="Carrier" evidence="5">
    <location>
        <begin position="1670"/>
        <end position="1745"/>
    </location>
</feature>
<evidence type="ECO:0000256" key="1">
    <source>
        <dbReference type="ARBA" id="ARBA00022450"/>
    </source>
</evidence>
<dbReference type="InterPro" id="IPR036736">
    <property type="entry name" value="ACP-like_sf"/>
</dbReference>
<dbReference type="SUPFAM" id="SSF55048">
    <property type="entry name" value="Probable ACP-binding domain of malonyl-CoA ACP transacylase"/>
    <property type="match status" value="1"/>
</dbReference>
<dbReference type="CDD" id="cd00833">
    <property type="entry name" value="PKS"/>
    <property type="match status" value="1"/>
</dbReference>
<feature type="active site" description="Proton donor; for dehydratase activity" evidence="4">
    <location>
        <position position="1485"/>
    </location>
</feature>
<name>A0ABZ3CCW3_9ACTN</name>
<dbReference type="InterPro" id="IPR049551">
    <property type="entry name" value="PKS_DH_C"/>
</dbReference>
<dbReference type="InterPro" id="IPR016039">
    <property type="entry name" value="Thiolase-like"/>
</dbReference>
<keyword evidence="2" id="KW-0597">Phosphoprotein</keyword>
<evidence type="ECO:0000256" key="3">
    <source>
        <dbReference type="ARBA" id="ARBA00022679"/>
    </source>
</evidence>
<dbReference type="Gene3D" id="3.30.70.3290">
    <property type="match status" value="1"/>
</dbReference>
<dbReference type="InterPro" id="IPR032821">
    <property type="entry name" value="PKS_assoc"/>
</dbReference>
<dbReference type="SUPFAM" id="SSF47336">
    <property type="entry name" value="ACP-like"/>
    <property type="match status" value="1"/>
</dbReference>
<dbReference type="SUPFAM" id="SSF52151">
    <property type="entry name" value="FabD/lysophospholipase-like"/>
    <property type="match status" value="1"/>
</dbReference>
<keyword evidence="1" id="KW-0596">Phosphopantetheine</keyword>
<dbReference type="InterPro" id="IPR020806">
    <property type="entry name" value="PKS_PP-bd"/>
</dbReference>
<dbReference type="InterPro" id="IPR029058">
    <property type="entry name" value="AB_hydrolase_fold"/>
</dbReference>
<dbReference type="Pfam" id="PF21089">
    <property type="entry name" value="PKS_DH_N"/>
    <property type="match status" value="1"/>
</dbReference>
<dbReference type="Pfam" id="PF08659">
    <property type="entry name" value="KR"/>
    <property type="match status" value="1"/>
</dbReference>
<evidence type="ECO:0000313" key="8">
    <source>
        <dbReference type="EMBL" id="WZX00147.1"/>
    </source>
</evidence>
<dbReference type="InterPro" id="IPR014031">
    <property type="entry name" value="Ketoacyl_synth_C"/>
</dbReference>
<dbReference type="PROSITE" id="PS52004">
    <property type="entry name" value="KS3_2"/>
    <property type="match status" value="1"/>
</dbReference>
<dbReference type="RefSeq" id="WP_342373527.1">
    <property type="nucleotide sequence ID" value="NZ_CP115965.1"/>
</dbReference>
<dbReference type="InterPro" id="IPR001227">
    <property type="entry name" value="Ac_transferase_dom_sf"/>
</dbReference>
<dbReference type="InterPro" id="IPR014030">
    <property type="entry name" value="Ketoacyl_synth_N"/>
</dbReference>
<dbReference type="InterPro" id="IPR016036">
    <property type="entry name" value="Malonyl_transacylase_ACP-bd"/>
</dbReference>
<evidence type="ECO:0000259" key="5">
    <source>
        <dbReference type="PROSITE" id="PS50075"/>
    </source>
</evidence>
<dbReference type="Pfam" id="PF02801">
    <property type="entry name" value="Ketoacyl-synt_C"/>
    <property type="match status" value="1"/>
</dbReference>
<dbReference type="InterPro" id="IPR009081">
    <property type="entry name" value="PP-bd_ACP"/>
</dbReference>
<dbReference type="PROSITE" id="PS52019">
    <property type="entry name" value="PKS_MFAS_DH"/>
    <property type="match status" value="1"/>
</dbReference>
<dbReference type="Gene3D" id="3.40.50.720">
    <property type="entry name" value="NAD(P)-binding Rossmann-like Domain"/>
    <property type="match status" value="1"/>
</dbReference>
<feature type="active site" description="Proton acceptor; for dehydratase activity" evidence="4">
    <location>
        <position position="1312"/>
    </location>
</feature>
<dbReference type="SMART" id="SM00823">
    <property type="entry name" value="PKS_PP"/>
    <property type="match status" value="1"/>
</dbReference>
<dbReference type="InterPro" id="IPR014043">
    <property type="entry name" value="Acyl_transferase_dom"/>
</dbReference>
<dbReference type="InterPro" id="IPR006162">
    <property type="entry name" value="Ppantetheine_attach_site"/>
</dbReference>
<dbReference type="PROSITE" id="PS00606">
    <property type="entry name" value="KS3_1"/>
    <property type="match status" value="1"/>
</dbReference>
<keyword evidence="3" id="KW-0808">Transferase</keyword>
<dbReference type="SUPFAM" id="SSF51735">
    <property type="entry name" value="NAD(P)-binding Rossmann-fold domains"/>
    <property type="match status" value="2"/>
</dbReference>
<feature type="region of interest" description="C-terminal hotdog fold" evidence="4">
    <location>
        <begin position="1419"/>
        <end position="1565"/>
    </location>
</feature>
<gene>
    <name evidence="8" type="ORF">PCC79_08195</name>
</gene>
<dbReference type="SMART" id="SM00822">
    <property type="entry name" value="PKS_KR"/>
    <property type="match status" value="1"/>
</dbReference>
<dbReference type="Pfam" id="PF00550">
    <property type="entry name" value="PP-binding"/>
    <property type="match status" value="1"/>
</dbReference>
<dbReference type="PROSITE" id="PS00012">
    <property type="entry name" value="PHOSPHOPANTETHEINE"/>
    <property type="match status" value="1"/>
</dbReference>
<dbReference type="InterPro" id="IPR050091">
    <property type="entry name" value="PKS_NRPS_Biosynth_Enz"/>
</dbReference>
<reference evidence="8 9" key="1">
    <citation type="journal article" date="2023" name="Environ Microbiome">
        <title>A coral-associated actinobacterium mitigates coral bleaching under heat stress.</title>
        <authorList>
            <person name="Li J."/>
            <person name="Zou Y."/>
            <person name="Li Q."/>
            <person name="Zhang J."/>
            <person name="Bourne D.G."/>
            <person name="Lyu Y."/>
            <person name="Liu C."/>
            <person name="Zhang S."/>
        </authorList>
    </citation>
    <scope>NUCLEOTIDE SEQUENCE [LARGE SCALE GENOMIC DNA]</scope>
    <source>
        <strain evidence="8 9">SCSIO 13291</strain>
    </source>
</reference>
<dbReference type="InterPro" id="IPR049552">
    <property type="entry name" value="PKS_DH_N"/>
</dbReference>
<dbReference type="Proteomes" id="UP001434337">
    <property type="component" value="Chromosome"/>
</dbReference>
<dbReference type="PROSITE" id="PS50075">
    <property type="entry name" value="CARRIER"/>
    <property type="match status" value="1"/>
</dbReference>
<dbReference type="Pfam" id="PF14765">
    <property type="entry name" value="PS-DH"/>
    <property type="match status" value="1"/>
</dbReference>
<feature type="region of interest" description="N-terminal hotdog fold" evidence="4">
    <location>
        <begin position="1281"/>
        <end position="1401"/>
    </location>
</feature>
<evidence type="ECO:0000259" key="6">
    <source>
        <dbReference type="PROSITE" id="PS52004"/>
    </source>
</evidence>
<dbReference type="Pfam" id="PF00109">
    <property type="entry name" value="ketoacyl-synt"/>
    <property type="match status" value="1"/>
</dbReference>
<dbReference type="InterPro" id="IPR049900">
    <property type="entry name" value="PKS_mFAS_DH"/>
</dbReference>
<dbReference type="SMART" id="SM00826">
    <property type="entry name" value="PKS_DH"/>
    <property type="match status" value="1"/>
</dbReference>
<organism evidence="8 9">
    <name type="scientific">Propioniciclava soli</name>
    <dbReference type="NCBI Taxonomy" id="2775081"/>
    <lineage>
        <taxon>Bacteria</taxon>
        <taxon>Bacillati</taxon>
        <taxon>Actinomycetota</taxon>
        <taxon>Actinomycetes</taxon>
        <taxon>Propionibacteriales</taxon>
        <taxon>Propionibacteriaceae</taxon>
        <taxon>Propioniciclava</taxon>
    </lineage>
</organism>
<dbReference type="SMART" id="SM00827">
    <property type="entry name" value="PKS_AT"/>
    <property type="match status" value="1"/>
</dbReference>
<evidence type="ECO:0000259" key="7">
    <source>
        <dbReference type="PROSITE" id="PS52019"/>
    </source>
</evidence>
<dbReference type="Gene3D" id="3.10.129.110">
    <property type="entry name" value="Polyketide synthase dehydratase"/>
    <property type="match status" value="1"/>
</dbReference>
<dbReference type="InterPro" id="IPR013968">
    <property type="entry name" value="PKS_KR"/>
</dbReference>
<dbReference type="InterPro" id="IPR018201">
    <property type="entry name" value="Ketoacyl_synth_AS"/>
</dbReference>
<dbReference type="InterPro" id="IPR042104">
    <property type="entry name" value="PKS_dehydratase_sf"/>
</dbReference>
<dbReference type="PANTHER" id="PTHR43775:SF37">
    <property type="entry name" value="SI:DKEY-61P9.11"/>
    <property type="match status" value="1"/>
</dbReference>
<dbReference type="InterPro" id="IPR057326">
    <property type="entry name" value="KR_dom"/>
</dbReference>
<evidence type="ECO:0000256" key="4">
    <source>
        <dbReference type="PROSITE-ProRule" id="PRU01363"/>
    </source>
</evidence>
<dbReference type="InterPro" id="IPR020807">
    <property type="entry name" value="PKS_DH"/>
</dbReference>
<proteinExistence type="predicted"/>
<sequence>MSSEINPNAIAVIGMAGRFPGADSVPALWRRLLAVEEGIRRLGDEPVPQGPGAEGHIVPAKGVLEDADRFDAAFFGFSAREADVLDPQHRVFLQEAWHALEDAGIDPAAGGGRIGCFAGASMNSYLLTNLTTRPDVVDLVGPYQVLLSSDKDFLATRTSHRLGLTGPSLTVQTACSTSLTAVHLATQSLLAGECDIALAGGVSISSPLEEGYRFVPGGILSADGHCRPFDAAAGGTVPGNGVGVVVLKRLADALDDGDRVDAVVLGTAVNNDGNDKVGYTAPSVNGQAEVIAEAIAVAQVDPASIGYVETHGTGTALGDPIEVTALNQALGGGRDASSATCALGALKSNIGHLDAAAGIASFIKAVLVVREGRVPGIAHFTEPHPALELERTPFTVSGETRPWVGPRGPRRAGVSAFGIGGTNVHVVLEEPPAAPTVAAPEAPSLLLLSGDAPDAVTRYGERLAGALTGEAPLERVSATLAGRRARPHRAAVVATDADSAVRRLASVPPAPAKARTDAGAVFLFPGQGAQYPGMGRDLHRTDRVFAETVDRCADLLTGVLGLDLRDLLLAGRSDEEAAAMLAQTRITQPALFTVEYALAKAWLARGVRPIGMIGHSVGELVAATLSGVFDPDAAVALVAERGRLVQAMPTGSMLAVRAAAAVVGQELPPALCVAAINAPDLCVVSGPADEIDAYARRAERRGWTTSALRTSHAFHSASMDAAAAAFARRVAQEALAAPELPYCSNLTGDWATPEQAMDPEYWGRHLRGTVRFEDCLTRVLADERAVLVELGPGDTLRSFASGHAALGAGRVLCGTLPHPKNPVRDDVTFLEGVGRAWAAGVPVEVAAPVGPPLSLPGYPFEAGRHWIEPGAATPSHEEPAAERPVEDRVAAPTWQRVVLGGAAAPATFDVEGDSPLARRLRGALPTDTDAAAPSTVVMIASRGEGPQDAASAVEALVTCVRQLAGRAAETSPIRIELITAGAHDVVGDEVIDPVATALACAAAVVGQEFDHLTCRALDLADDDPASGTLAALAGVLAHPQVPGPLAIRGTHAWRQDFETVPAGPARPLVRPDGAYLVTGGFGGVGLSAARELVDAGAPVVGLLGRRVPPAGSAWSELRGDPHWGRTAEELVLLSERATIVPLAADVTDAEAVRRAVEVLSAHAPLRGVIHAAGVPSAGVMLTRTDEAAASVLAPKTLGTHAVADAVGTDLDFFWVTSSVTALVGGPGQADYAAANGYQLGWAAAARRAGLPATAIAWDTWRGLGMARGLASALTGGEPVAHPLLQSRTTDGDGASIFEAELTTDDHWMLAEHRLQGHGLMPGTAYLEMVRAALHLDRPGEPFELGDVLFLQPVIVPDGCSVTLQLRLVEDAGGGTFVVRSRHEGRWAEHATGRFSPAPTPVDALRRPAGWSAEWPEELVDQDEIARRLRLDAVEAGTLLTFAFGERWRCLERIRLDGDWLEIDLALPEPYATETGTFALHPALLDVAGAAARVRATDVYYLPLTYRSLRYLAPLTGALRCRVRIAEGEDRGETMSCDMDILSSQNELLVQFRGFSIKRINDVTALVGQVDGLVAAARSRDDGLRSDAGASPLGRLAHGMPAAEASSVLRRLLHEGRLPDVVAATSLEVGTLRDLGRSITPAAVRAQVESLATEPSGERHPRPDLDTGFVAPRDEEERVIAEIWQAALGVEPVGVHDDFFALGGHSLAAVQIGARMRAELTVDLDLKDFFEDPTVAGVADAVRERRDSPVAGAAAFSVQRWAESADDVEDLTDDEVEAQLRALLEEGARADG</sequence>
<feature type="domain" description="Ketosynthase family 3 (KS3)" evidence="6">
    <location>
        <begin position="7"/>
        <end position="430"/>
    </location>
</feature>
<evidence type="ECO:0000313" key="9">
    <source>
        <dbReference type="Proteomes" id="UP001434337"/>
    </source>
</evidence>
<accession>A0ABZ3CCW3</accession>
<dbReference type="EMBL" id="CP115965">
    <property type="protein sequence ID" value="WZX00147.1"/>
    <property type="molecule type" value="Genomic_DNA"/>
</dbReference>
<feature type="domain" description="PKS/mFAS DH" evidence="7">
    <location>
        <begin position="1281"/>
        <end position="1565"/>
    </location>
</feature>
<protein>
    <submittedName>
        <fullName evidence="8">SDR family NAD(P)-dependent oxidoreductase</fullName>
    </submittedName>
</protein>
<dbReference type="Pfam" id="PF00698">
    <property type="entry name" value="Acyl_transf_1"/>
    <property type="match status" value="1"/>
</dbReference>
<dbReference type="PANTHER" id="PTHR43775">
    <property type="entry name" value="FATTY ACID SYNTHASE"/>
    <property type="match status" value="1"/>
</dbReference>
<dbReference type="InterPro" id="IPR020841">
    <property type="entry name" value="PKS_Beta-ketoAc_synthase_dom"/>
</dbReference>
<evidence type="ECO:0000256" key="2">
    <source>
        <dbReference type="ARBA" id="ARBA00022553"/>
    </source>
</evidence>
<dbReference type="Gene3D" id="3.30.70.250">
    <property type="entry name" value="Malonyl-CoA ACP transacylase, ACP-binding"/>
    <property type="match status" value="1"/>
</dbReference>
<keyword evidence="9" id="KW-1185">Reference proteome</keyword>
<dbReference type="Gene3D" id="3.40.47.10">
    <property type="match status" value="1"/>
</dbReference>